<reference evidence="3 4" key="1">
    <citation type="submission" date="2019-08" db="EMBL/GenBank/DDBJ databases">
        <title>In-depth cultivation of the pig gut microbiome towards novel bacterial diversity and tailored functional studies.</title>
        <authorList>
            <person name="Wylensek D."/>
            <person name="Hitch T.C.A."/>
            <person name="Clavel T."/>
        </authorList>
    </citation>
    <scope>NUCLEOTIDE SEQUENCE [LARGE SCALE GENOMIC DNA]</scope>
    <source>
        <strain evidence="3 4">WCA-389-WT-23D1</strain>
    </source>
</reference>
<dbReference type="GO" id="GO:0016787">
    <property type="term" value="F:hydrolase activity"/>
    <property type="evidence" value="ECO:0007669"/>
    <property type="project" value="UniProtKB-KW"/>
</dbReference>
<accession>A0A7X2NPA7</accession>
<dbReference type="Pfam" id="PF03629">
    <property type="entry name" value="SASA"/>
    <property type="match status" value="1"/>
</dbReference>
<sequence length="566" mass="62925">MGYVNNIEKDGDITMDGIRNHLETEADSGESGVGEAENSSTLSVYDSNRQYDKFIVVAVAGQSNAVGYDESPIDPYTDRAFNSQRVMQLGFLKDDNLKLVPLTSCAQNFQDMTKVQEGGTKGIHLPLANLMLRYIPEDYGVLILPCAYGGTGFLSGSYGTYNRETMKPSEGVLRWGIESAYYKALVDRIKYVLGLNPNNLFAGLIWLQGEADSANAANHQAGFQAMTEDFFSKLNEAGYGARTPKGRFDKDIWYNVETVSYWYTQGQCQQIWDNYKSWNPNTYIKIPRGAQSNLINGTGKTTANKPSHYGNNSYRDVIAPLLVEGLRNNGAFTIRIRSNKEVCNAYPELSRLTAMSDITTKERMAVTLDHSSGVLRSKSTTLSCYTSCLSFGDIYRLDFEATRCFYWVAFEGDINTVFTAFCIGSGNVGWVSSINTAGQTITPLANKGGVEAWREGNLASGDRVSIFRNRDGSIEVYKKPAAKRQYEHWFRLDPYLYSNTLSSSKNSTSRMIGFTYGVSPSETEPPFDTDITALHKNILIWKEAAPGCNPAIDIERDNTILRLTAN</sequence>
<dbReference type="EMBL" id="VUMD01000025">
    <property type="protein sequence ID" value="MSS38418.1"/>
    <property type="molecule type" value="Genomic_DNA"/>
</dbReference>
<dbReference type="Gene3D" id="3.40.50.1110">
    <property type="entry name" value="SGNH hydrolase"/>
    <property type="match status" value="1"/>
</dbReference>
<keyword evidence="1" id="KW-0378">Hydrolase</keyword>
<dbReference type="InterPro" id="IPR005181">
    <property type="entry name" value="SASA"/>
</dbReference>
<comment type="caution">
    <text evidence="3">The sequence shown here is derived from an EMBL/GenBank/DDBJ whole genome shotgun (WGS) entry which is preliminary data.</text>
</comment>
<dbReference type="PANTHER" id="PTHR31988:SF19">
    <property type="entry name" value="9-O-ACETYL-N-ACETYLNEURAMINIC ACID DEACETYLASE-RELATED"/>
    <property type="match status" value="1"/>
</dbReference>
<dbReference type="Proteomes" id="UP000429958">
    <property type="component" value="Unassembled WGS sequence"/>
</dbReference>
<feature type="domain" description="Sialate O-acetylesterase" evidence="2">
    <location>
        <begin position="58"/>
        <end position="234"/>
    </location>
</feature>
<dbReference type="InterPro" id="IPR052940">
    <property type="entry name" value="Carb_Esterase_6"/>
</dbReference>
<gene>
    <name evidence="3" type="ORF">FYJ39_18300</name>
</gene>
<dbReference type="AlphaFoldDB" id="A0A7X2NPA7"/>
<keyword evidence="4" id="KW-1185">Reference proteome</keyword>
<proteinExistence type="predicted"/>
<dbReference type="RefSeq" id="WP_154473841.1">
    <property type="nucleotide sequence ID" value="NZ_VUMD01000025.1"/>
</dbReference>
<evidence type="ECO:0000259" key="2">
    <source>
        <dbReference type="Pfam" id="PF03629"/>
    </source>
</evidence>
<dbReference type="InterPro" id="IPR036514">
    <property type="entry name" value="SGNH_hydro_sf"/>
</dbReference>
<dbReference type="PANTHER" id="PTHR31988">
    <property type="entry name" value="ESTERASE, PUTATIVE (DUF303)-RELATED"/>
    <property type="match status" value="1"/>
</dbReference>
<evidence type="ECO:0000313" key="3">
    <source>
        <dbReference type="EMBL" id="MSS38418.1"/>
    </source>
</evidence>
<name>A0A7X2NPA7_9CLOT</name>
<evidence type="ECO:0000313" key="4">
    <source>
        <dbReference type="Proteomes" id="UP000429958"/>
    </source>
</evidence>
<evidence type="ECO:0000256" key="1">
    <source>
        <dbReference type="ARBA" id="ARBA00022801"/>
    </source>
</evidence>
<protein>
    <submittedName>
        <fullName evidence="3">Sialate O-acetylesterase</fullName>
    </submittedName>
</protein>
<dbReference type="SUPFAM" id="SSF52266">
    <property type="entry name" value="SGNH hydrolase"/>
    <property type="match status" value="1"/>
</dbReference>
<organism evidence="3 4">
    <name type="scientific">Clostridium porci</name>
    <dbReference type="NCBI Taxonomy" id="2605778"/>
    <lineage>
        <taxon>Bacteria</taxon>
        <taxon>Bacillati</taxon>
        <taxon>Bacillota</taxon>
        <taxon>Clostridia</taxon>
        <taxon>Eubacteriales</taxon>
        <taxon>Clostridiaceae</taxon>
        <taxon>Clostridium</taxon>
    </lineage>
</organism>